<keyword evidence="3" id="KW-0963">Cytoplasm</keyword>
<dbReference type="SUPFAM" id="SSF81273">
    <property type="entry name" value="H-NS histone-like proteins"/>
    <property type="match status" value="1"/>
</dbReference>
<evidence type="ECO:0000256" key="3">
    <source>
        <dbReference type="ARBA" id="ARBA00022490"/>
    </source>
</evidence>
<sequence>MKKINLSAMSAADLQQLKADIDQELNNRSAKLQAIEEVKQIAASKGLKLEELLAELGMGKVAVKGKRELGPAPIRFRHPQNPSLTWSGRGKRPTWMRDALAAGVSEASMKV</sequence>
<dbReference type="Gene3D" id="4.10.430.10">
    <property type="entry name" value="Histone-like protein H-NS, C-terminal domain"/>
    <property type="match status" value="1"/>
</dbReference>
<dbReference type="Pfam" id="PF00816">
    <property type="entry name" value="Histone_HNS"/>
    <property type="match status" value="1"/>
</dbReference>
<dbReference type="RefSeq" id="WP_256764072.1">
    <property type="nucleotide sequence ID" value="NZ_JANIGO010000002.1"/>
</dbReference>
<keyword evidence="7" id="KW-1185">Reference proteome</keyword>
<evidence type="ECO:0000313" key="7">
    <source>
        <dbReference type="Proteomes" id="UP001204142"/>
    </source>
</evidence>
<dbReference type="InterPro" id="IPR037150">
    <property type="entry name" value="H-NS_C_dom_sf"/>
</dbReference>
<comment type="caution">
    <text evidence="6">The sequence shown here is derived from an EMBL/GenBank/DDBJ whole genome shotgun (WGS) entry which is preliminary data.</text>
</comment>
<comment type="subcellular location">
    <subcellularLocation>
        <location evidence="1">Cytoplasm</location>
        <location evidence="1">Nucleoid</location>
    </subcellularLocation>
</comment>
<dbReference type="PANTHER" id="PTHR38097">
    <property type="match status" value="1"/>
</dbReference>
<comment type="similarity">
    <text evidence="2">Belongs to the histone-like protein H-NS family.</text>
</comment>
<feature type="domain" description="DNA-binding protein H-NS-like C-terminal" evidence="5">
    <location>
        <begin position="64"/>
        <end position="111"/>
    </location>
</feature>
<dbReference type="SMART" id="SM00528">
    <property type="entry name" value="HNS"/>
    <property type="match status" value="1"/>
</dbReference>
<gene>
    <name evidence="6" type="ORF">NQT62_07615</name>
</gene>
<dbReference type="EMBL" id="JANIGO010000002">
    <property type="protein sequence ID" value="MCQ8896300.1"/>
    <property type="molecule type" value="Genomic_DNA"/>
</dbReference>
<evidence type="ECO:0000256" key="2">
    <source>
        <dbReference type="ARBA" id="ARBA00010610"/>
    </source>
</evidence>
<reference evidence="6 7" key="1">
    <citation type="submission" date="2022-07" db="EMBL/GenBank/DDBJ databases">
        <authorList>
            <person name="Xamxidin M."/>
            <person name="Wu M."/>
        </authorList>
    </citation>
    <scope>NUCLEOTIDE SEQUENCE [LARGE SCALE GENOMIC DNA]</scope>
    <source>
        <strain evidence="6 7">NBRC 111650</strain>
    </source>
</reference>
<name>A0ABT1WFQ0_9BURK</name>
<protein>
    <submittedName>
        <fullName evidence="6">H-NS histone family protein</fullName>
    </submittedName>
</protein>
<keyword evidence="4" id="KW-0238">DNA-binding</keyword>
<evidence type="ECO:0000256" key="4">
    <source>
        <dbReference type="ARBA" id="ARBA00023125"/>
    </source>
</evidence>
<evidence type="ECO:0000313" key="6">
    <source>
        <dbReference type="EMBL" id="MCQ8896300.1"/>
    </source>
</evidence>
<dbReference type="PANTHER" id="PTHR38097:SF2">
    <property type="entry name" value="DNA-BINDING PROTEIN STPA"/>
    <property type="match status" value="1"/>
</dbReference>
<evidence type="ECO:0000256" key="1">
    <source>
        <dbReference type="ARBA" id="ARBA00004453"/>
    </source>
</evidence>
<evidence type="ECO:0000259" key="5">
    <source>
        <dbReference type="SMART" id="SM00528"/>
    </source>
</evidence>
<dbReference type="InterPro" id="IPR027444">
    <property type="entry name" value="H-NS_C_dom"/>
</dbReference>
<dbReference type="Proteomes" id="UP001204142">
    <property type="component" value="Unassembled WGS sequence"/>
</dbReference>
<accession>A0ABT1WFQ0</accession>
<organism evidence="6 7">
    <name type="scientific">Limnobacter humi</name>
    <dbReference type="NCBI Taxonomy" id="1778671"/>
    <lineage>
        <taxon>Bacteria</taxon>
        <taxon>Pseudomonadati</taxon>
        <taxon>Pseudomonadota</taxon>
        <taxon>Betaproteobacteria</taxon>
        <taxon>Burkholderiales</taxon>
        <taxon>Burkholderiaceae</taxon>
        <taxon>Limnobacter</taxon>
    </lineage>
</organism>
<proteinExistence type="inferred from homology"/>